<comment type="similarity">
    <text evidence="1">Belongs to the AspA/AstE family. Aspartoacylase subfamily.</text>
</comment>
<dbReference type="SUPFAM" id="SSF53187">
    <property type="entry name" value="Zn-dependent exopeptidases"/>
    <property type="match status" value="1"/>
</dbReference>
<feature type="binding site" evidence="6">
    <location>
        <position position="118"/>
    </location>
    <ligand>
        <name>Zn(2+)</name>
        <dbReference type="ChEBI" id="CHEBI:29105"/>
    </ligand>
</feature>
<dbReference type="HAMAP" id="MF_00704">
    <property type="entry name" value="Aspartoacylase"/>
    <property type="match status" value="1"/>
</dbReference>
<dbReference type="Pfam" id="PF04952">
    <property type="entry name" value="AstE_AspA_hybrid"/>
    <property type="match status" value="1"/>
</dbReference>
<dbReference type="PANTHER" id="PTHR15162:SF7">
    <property type="entry name" value="SUCCINYLGLUTAMATE DESUCCINYLASE"/>
    <property type="match status" value="1"/>
</dbReference>
<evidence type="ECO:0000256" key="5">
    <source>
        <dbReference type="PIRSR" id="PIRSR018001-1"/>
    </source>
</evidence>
<sequence length="314" mass="35376">MRSIEMAETKPERVKTFSNVSISGGTHGNEMTGIHLVRRWMSNATARTEVERSSFKTHLLLSNPRAIEKCVRYIHVDLNRQFSHDPITPDKDKYEVQRACEIQKWIADNNVDYSIDLHNTTSNMGVTLILTSLAATTIGLQITASIKEAINFPVSILSLGFAFGKRDSGFTSLTKSGIGIEVGPLAHGTVKSEVFQRTAAVVSKTLDIIEAFNNGKEFQEREIELFECKKMVKYPCDENGNISAMIHPKLEEQDWKPLKKGDPMFMTFGGQTITYEEEEVIWPTFINEASYLEKEIAFAVTKKVKRHLGAVKRI</sequence>
<feature type="domain" description="Succinylglutamate desuccinylase/Aspartoacylase catalytic" evidence="8">
    <location>
        <begin position="19"/>
        <end position="209"/>
    </location>
</feature>
<evidence type="ECO:0000259" key="7">
    <source>
        <dbReference type="Pfam" id="PF04952"/>
    </source>
</evidence>
<evidence type="ECO:0000256" key="3">
    <source>
        <dbReference type="ARBA" id="ARBA00022801"/>
    </source>
</evidence>
<dbReference type="GO" id="GO:0005829">
    <property type="term" value="C:cytosol"/>
    <property type="evidence" value="ECO:0007669"/>
    <property type="project" value="TreeGrafter"/>
</dbReference>
<evidence type="ECO:0000256" key="4">
    <source>
        <dbReference type="ARBA" id="ARBA00022833"/>
    </source>
</evidence>
<dbReference type="InParanoid" id="A0A6P8J229"/>
<dbReference type="PANTHER" id="PTHR15162">
    <property type="entry name" value="ASPARTOACYLASE"/>
    <property type="match status" value="1"/>
</dbReference>
<dbReference type="GO" id="GO:0046872">
    <property type="term" value="F:metal ion binding"/>
    <property type="evidence" value="ECO:0007669"/>
    <property type="project" value="UniProtKB-KW"/>
</dbReference>
<dbReference type="FunFam" id="2.20.25.160:FF:000001">
    <property type="entry name" value="Aspartoacylase"/>
    <property type="match status" value="1"/>
</dbReference>
<dbReference type="Proteomes" id="UP000515163">
    <property type="component" value="Unplaced"/>
</dbReference>
<evidence type="ECO:0000259" key="8">
    <source>
        <dbReference type="Pfam" id="PF24827"/>
    </source>
</evidence>
<evidence type="ECO:0000256" key="1">
    <source>
        <dbReference type="ARBA" id="ARBA00006173"/>
    </source>
</evidence>
<evidence type="ECO:0000256" key="6">
    <source>
        <dbReference type="PIRSR" id="PIRSR018001-3"/>
    </source>
</evidence>
<feature type="binding site" evidence="6">
    <location>
        <position position="27"/>
    </location>
    <ligand>
        <name>Zn(2+)</name>
        <dbReference type="ChEBI" id="CHEBI:29105"/>
    </ligand>
</feature>
<dbReference type="GeneID" id="116305905"/>
<evidence type="ECO:0000256" key="2">
    <source>
        <dbReference type="ARBA" id="ARBA00022723"/>
    </source>
</evidence>
<gene>
    <name evidence="10" type="primary">LOC116305905</name>
</gene>
<name>A0A6P8J229_ACTTE</name>
<dbReference type="InterPro" id="IPR016708">
    <property type="entry name" value="Aspartoacylase"/>
</dbReference>
<accession>A0A6P8J229</accession>
<dbReference type="Gene3D" id="3.40.630.10">
    <property type="entry name" value="Zn peptidases"/>
    <property type="match status" value="1"/>
</dbReference>
<dbReference type="InterPro" id="IPR050178">
    <property type="entry name" value="AspA/AstE_fam"/>
</dbReference>
<dbReference type="GO" id="GO:0016788">
    <property type="term" value="F:hydrolase activity, acting on ester bonds"/>
    <property type="evidence" value="ECO:0007669"/>
    <property type="project" value="InterPro"/>
</dbReference>
<keyword evidence="3" id="KW-0378">Hydrolase</keyword>
<dbReference type="Gene3D" id="2.20.25.160">
    <property type="match status" value="1"/>
</dbReference>
<organism evidence="9 10">
    <name type="scientific">Actinia tenebrosa</name>
    <name type="common">Australian red waratah sea anemone</name>
    <dbReference type="NCBI Taxonomy" id="6105"/>
    <lineage>
        <taxon>Eukaryota</taxon>
        <taxon>Metazoa</taxon>
        <taxon>Cnidaria</taxon>
        <taxon>Anthozoa</taxon>
        <taxon>Hexacorallia</taxon>
        <taxon>Actiniaria</taxon>
        <taxon>Actiniidae</taxon>
        <taxon>Actinia</taxon>
    </lineage>
</organism>
<proteinExistence type="inferred from homology"/>
<dbReference type="InterPro" id="IPR055438">
    <property type="entry name" value="AstE_AspA_cat"/>
</dbReference>
<dbReference type="FunCoup" id="A0A6P8J229">
    <property type="interactions" value="280"/>
</dbReference>
<keyword evidence="2 6" id="KW-0479">Metal-binding</keyword>
<dbReference type="RefSeq" id="XP_031571765.1">
    <property type="nucleotide sequence ID" value="XM_031715905.1"/>
</dbReference>
<keyword evidence="9" id="KW-1185">Reference proteome</keyword>
<dbReference type="Pfam" id="PF24827">
    <property type="entry name" value="AstE_AspA_cat"/>
    <property type="match status" value="1"/>
</dbReference>
<feature type="active site" description="Proton donor/acceptor" evidence="5">
    <location>
        <position position="181"/>
    </location>
</feature>
<dbReference type="KEGG" id="aten:116305905"/>
<dbReference type="NCBIfam" id="NF002601">
    <property type="entry name" value="PRK02259.1"/>
    <property type="match status" value="1"/>
</dbReference>
<dbReference type="AlphaFoldDB" id="A0A6P8J229"/>
<dbReference type="PIRSF" id="PIRSF018001">
    <property type="entry name" value="Aspartoacylase"/>
    <property type="match status" value="1"/>
</dbReference>
<keyword evidence="4 6" id="KW-0862">Zinc</keyword>
<feature type="binding site" evidence="6">
    <location>
        <position position="30"/>
    </location>
    <ligand>
        <name>Zn(2+)</name>
        <dbReference type="ChEBI" id="CHEBI:29105"/>
    </ligand>
</feature>
<evidence type="ECO:0000313" key="10">
    <source>
        <dbReference type="RefSeq" id="XP_031571765.1"/>
    </source>
</evidence>
<protein>
    <submittedName>
        <fullName evidence="10">Aspartoacylase-like isoform X1</fullName>
    </submittedName>
</protein>
<reference evidence="10" key="1">
    <citation type="submission" date="2025-08" db="UniProtKB">
        <authorList>
            <consortium name="RefSeq"/>
        </authorList>
    </citation>
    <scope>IDENTIFICATION</scope>
    <source>
        <tissue evidence="10">Tentacle</tissue>
    </source>
</reference>
<evidence type="ECO:0000313" key="9">
    <source>
        <dbReference type="Proteomes" id="UP000515163"/>
    </source>
</evidence>
<feature type="domain" description="AstE/AspA barrel-sandwich hybrid" evidence="7">
    <location>
        <begin position="222"/>
        <end position="303"/>
    </location>
</feature>
<dbReference type="GO" id="GO:0016811">
    <property type="term" value="F:hydrolase activity, acting on carbon-nitrogen (but not peptide) bonds, in linear amides"/>
    <property type="evidence" value="ECO:0007669"/>
    <property type="project" value="InterPro"/>
</dbReference>
<comment type="cofactor">
    <cofactor evidence="6">
        <name>Zn(2+)</name>
        <dbReference type="ChEBI" id="CHEBI:29105"/>
    </cofactor>
    <text evidence="6">Binds 1 zinc ion per subunit.</text>
</comment>
<dbReference type="OrthoDB" id="8300214at2759"/>
<dbReference type="InterPro" id="IPR007036">
    <property type="entry name" value="Aste_AspA_hybrid_dom"/>
</dbReference>